<reference evidence="1 2" key="1">
    <citation type="submission" date="2018-06" db="EMBL/GenBank/DDBJ databases">
        <title>Comparative genomics reveals the genomic features of Rhizophagus irregularis, R. cerebriforme, R. diaphanum and Gigaspora rosea, and their symbiotic lifestyle signature.</title>
        <authorList>
            <person name="Morin E."/>
            <person name="San Clemente H."/>
            <person name="Chen E.C.H."/>
            <person name="De La Providencia I."/>
            <person name="Hainaut M."/>
            <person name="Kuo A."/>
            <person name="Kohler A."/>
            <person name="Murat C."/>
            <person name="Tang N."/>
            <person name="Roy S."/>
            <person name="Loubradou J."/>
            <person name="Henrissat B."/>
            <person name="Grigoriev I.V."/>
            <person name="Corradi N."/>
            <person name="Roux C."/>
            <person name="Martin F.M."/>
        </authorList>
    </citation>
    <scope>NUCLEOTIDE SEQUENCE [LARGE SCALE GENOMIC DNA]</scope>
    <source>
        <strain evidence="1 2">DAOM 194757</strain>
    </source>
</reference>
<dbReference type="EMBL" id="QKWP01001931">
    <property type="protein sequence ID" value="RIB05723.1"/>
    <property type="molecule type" value="Genomic_DNA"/>
</dbReference>
<comment type="caution">
    <text evidence="1">The sequence shown here is derived from an EMBL/GenBank/DDBJ whole genome shotgun (WGS) entry which is preliminary data.</text>
</comment>
<dbReference type="Proteomes" id="UP000266673">
    <property type="component" value="Unassembled WGS sequence"/>
</dbReference>
<sequence>MCLRNLDSDAKTLSISFEYQNVQHIIKFPPPETNISKGNKNISVFFLFRVHMQECLQDSIEGNNQRAKNSNISKLSSSIWKELPYTFKNEFSKYTNRVNEYRTSKEQNPVTSSDDNLSKVHSSVDETMCLDVNATNYLEAYYGIPSPVNSSVYEMRGMESINPLSVFKSAPLQCPTCQSLVTPNGYDTENTLAYDISDISLTPFSDLYSVNDNPYGNVSFELAIPNGRELDSMDDININISELALPHMENSTGYEMHEMEG</sequence>
<accession>A0A397UEK1</accession>
<keyword evidence="2" id="KW-1185">Reference proteome</keyword>
<dbReference type="AlphaFoldDB" id="A0A397UEK1"/>
<evidence type="ECO:0000313" key="1">
    <source>
        <dbReference type="EMBL" id="RIB05723.1"/>
    </source>
</evidence>
<protein>
    <submittedName>
        <fullName evidence="1">Uncharacterized protein</fullName>
    </submittedName>
</protein>
<organism evidence="1 2">
    <name type="scientific">Gigaspora rosea</name>
    <dbReference type="NCBI Taxonomy" id="44941"/>
    <lineage>
        <taxon>Eukaryota</taxon>
        <taxon>Fungi</taxon>
        <taxon>Fungi incertae sedis</taxon>
        <taxon>Mucoromycota</taxon>
        <taxon>Glomeromycotina</taxon>
        <taxon>Glomeromycetes</taxon>
        <taxon>Diversisporales</taxon>
        <taxon>Gigasporaceae</taxon>
        <taxon>Gigaspora</taxon>
    </lineage>
</organism>
<name>A0A397UEK1_9GLOM</name>
<gene>
    <name evidence="1" type="ORF">C2G38_572730</name>
</gene>
<evidence type="ECO:0000313" key="2">
    <source>
        <dbReference type="Proteomes" id="UP000266673"/>
    </source>
</evidence>
<dbReference type="OrthoDB" id="10396041at2759"/>
<proteinExistence type="predicted"/>